<dbReference type="InterPro" id="IPR055545">
    <property type="entry name" value="DUF7121"/>
</dbReference>
<protein>
    <recommendedName>
        <fullName evidence="4">Phosphoserine phosphatase</fullName>
    </recommendedName>
</protein>
<accession>A0A7C7ZFX0</accession>
<feature type="compositionally biased region" description="Basic and acidic residues" evidence="1">
    <location>
        <begin position="11"/>
        <end position="22"/>
    </location>
</feature>
<proteinExistence type="predicted"/>
<name>A0A7C7ZFX0_9ARCH</name>
<dbReference type="AlphaFoldDB" id="A0A7C7ZFX0"/>
<comment type="caution">
    <text evidence="2">The sequence shown here is derived from an EMBL/GenBank/DDBJ whole genome shotgun (WGS) entry which is preliminary data.</text>
</comment>
<gene>
    <name evidence="2" type="ORF">EYQ16_02435</name>
</gene>
<dbReference type="Pfam" id="PF23435">
    <property type="entry name" value="DUF7121"/>
    <property type="match status" value="1"/>
</dbReference>
<feature type="region of interest" description="Disordered" evidence="1">
    <location>
        <begin position="1"/>
        <end position="22"/>
    </location>
</feature>
<evidence type="ECO:0000313" key="2">
    <source>
        <dbReference type="EMBL" id="HIG63360.1"/>
    </source>
</evidence>
<evidence type="ECO:0000313" key="3">
    <source>
        <dbReference type="Proteomes" id="UP000589516"/>
    </source>
</evidence>
<evidence type="ECO:0000256" key="1">
    <source>
        <dbReference type="SAM" id="MobiDB-lite"/>
    </source>
</evidence>
<evidence type="ECO:0008006" key="4">
    <source>
        <dbReference type="Google" id="ProtNLM"/>
    </source>
</evidence>
<dbReference type="EMBL" id="DUAV01000021">
    <property type="protein sequence ID" value="HIG63360.1"/>
    <property type="molecule type" value="Genomic_DNA"/>
</dbReference>
<sequence length="295" mass="34742">MAQKKRQQRKPKTEIQRSEERFQRFVDRRNEYNSGARMLRDERDAIHDQRGKVMQKILAMRDEMKVHSQAKQRSMQSRNKLRDQARKLIAAKQARRKDGKGGKGLRDTVEALMSEIMASERRLETTEMTIAKERALLERLSILRRSLGEQQSSLEEQEHLHAEVGELDQSIDERFSEADQHHLEVVRLAKLNSKLYDKMTELMKEAAHLSGESDKKHQEFVDVRKRADHQHERAMEMLDQLRTHRNVAREEQQARWKVVRDRRKEVKEALYDDKKLAEAADDAIRELMSGGKISL</sequence>
<reference evidence="3" key="1">
    <citation type="journal article" date="2019" name="bioRxiv">
        <title>Genome diversification in globally distributed novel marine Proteobacteria is linked to environmental adaptation.</title>
        <authorList>
            <person name="Zhou Z."/>
            <person name="Tran P.Q."/>
            <person name="Kieft K."/>
            <person name="Anantharaman K."/>
        </authorList>
    </citation>
    <scope>NUCLEOTIDE SEQUENCE [LARGE SCALE GENOMIC DNA]</scope>
</reference>
<dbReference type="Proteomes" id="UP000589516">
    <property type="component" value="Unassembled WGS sequence"/>
</dbReference>
<feature type="compositionally biased region" description="Basic residues" evidence="1">
    <location>
        <begin position="1"/>
        <end position="10"/>
    </location>
</feature>
<organism evidence="2 3">
    <name type="scientific">Marine Group III euryarchaeote</name>
    <dbReference type="NCBI Taxonomy" id="2173149"/>
    <lineage>
        <taxon>Archaea</taxon>
        <taxon>Methanobacteriati</taxon>
        <taxon>Thermoplasmatota</taxon>
        <taxon>Thermoplasmata</taxon>
        <taxon>Candidatus Thermoprofundales</taxon>
    </lineage>
</organism>